<comment type="caution">
    <text evidence="4">The sequence shown here is derived from an EMBL/GenBank/DDBJ whole genome shotgun (WGS) entry which is preliminary data.</text>
</comment>
<dbReference type="PANTHER" id="PTHR33232:SF9">
    <property type="entry name" value="PROTEIN SIEVE ELEMENT OCCLUSION B"/>
    <property type="match status" value="1"/>
</dbReference>
<evidence type="ECO:0000259" key="2">
    <source>
        <dbReference type="Pfam" id="PF14576"/>
    </source>
</evidence>
<dbReference type="GO" id="GO:0010088">
    <property type="term" value="P:phloem development"/>
    <property type="evidence" value="ECO:0007669"/>
    <property type="project" value="InterPro"/>
</dbReference>
<reference evidence="4 5" key="1">
    <citation type="journal article" date="2018" name="PLoS Genet.">
        <title>Population sequencing reveals clonal diversity and ancestral inbreeding in the grapevine cultivar Chardonnay.</title>
        <authorList>
            <person name="Roach M.J."/>
            <person name="Johnson D.L."/>
            <person name="Bohlmann J."/>
            <person name="van Vuuren H.J."/>
            <person name="Jones S.J."/>
            <person name="Pretorius I.S."/>
            <person name="Schmidt S.A."/>
            <person name="Borneman A.R."/>
        </authorList>
    </citation>
    <scope>NUCLEOTIDE SEQUENCE [LARGE SCALE GENOMIC DNA]</scope>
    <source>
        <strain evidence="5">cv. Chardonnay</strain>
        <tissue evidence="4">Leaf</tissue>
    </source>
</reference>
<protein>
    <submittedName>
        <fullName evidence="4">Protein SIEVE ELEMENT OCCLUSION B</fullName>
    </submittedName>
</protein>
<dbReference type="Proteomes" id="UP000288805">
    <property type="component" value="Unassembled WGS sequence"/>
</dbReference>
<feature type="domain" description="Sieve element occlusion N-terminal" evidence="2">
    <location>
        <begin position="108"/>
        <end position="263"/>
    </location>
</feature>
<evidence type="ECO:0000313" key="4">
    <source>
        <dbReference type="EMBL" id="RVW78581.1"/>
    </source>
</evidence>
<gene>
    <name evidence="4" type="primary">SEOB_1</name>
    <name evidence="4" type="ORF">CK203_046752</name>
</gene>
<dbReference type="AlphaFoldDB" id="A0A438H2V6"/>
<evidence type="ECO:0000256" key="1">
    <source>
        <dbReference type="SAM" id="MobiDB-lite"/>
    </source>
</evidence>
<dbReference type="PANTHER" id="PTHR33232">
    <property type="entry name" value="PROTEIN SIEVE ELEMENT OCCLUSION B-LIKE"/>
    <property type="match status" value="1"/>
</dbReference>
<accession>A0A438H2V6</accession>
<evidence type="ECO:0000313" key="5">
    <source>
        <dbReference type="Proteomes" id="UP000288805"/>
    </source>
</evidence>
<name>A0A438H2V6_VITVI</name>
<sequence>MMKQIYATHTPDGREVDVKPLFQLVEDILSRASPAVDPLFLTAQTRVETWDDKTQQASFIAMLEALSFTIDRVACEITYKSSSGEDAHATTLSIFNQLSYFPWEAKLIYSSNQLAKSVAILKQVPVILEHSASLKPRFDALNNLIRAMTDVTKCIIEFKGLPSVYISHDAAPLVTAMAHIPTAVYWTIRAVIACASQISSLSSLGHEHALMSSTNETWELSTLAHKIKNILDLLNNQLALCYQYIEEKMNLETYQMLLNLLEGVQIDNMKLLKALIYAKEDLQPFLMALQRDGLDFPRDELSILEQIYNESRVHATRMEYEIVWIPIVDRFAEWTDPLQSQFETLQTTMPWYSVYSPSLIEKPVIRFIREVWHFRNKPILVVLDPQGKVVSPNAIHMMWIWGSTAFPFTSLREEALWREETWKLELLVDGIDPTILSWIKEGKYIYLYGGTDMEWIRKFTTTARAIASTARIPLEMVYVGKSTKESKSGNAQPPLLRKNSATAGKILPWSGSSGPDWKA</sequence>
<feature type="domain" description="Sieve element occlusion C-terminal" evidence="3">
    <location>
        <begin position="412"/>
        <end position="488"/>
    </location>
</feature>
<proteinExistence type="predicted"/>
<dbReference type="Pfam" id="PF14577">
    <property type="entry name" value="SEO_C"/>
    <property type="match status" value="1"/>
</dbReference>
<dbReference type="InterPro" id="IPR039299">
    <property type="entry name" value="SEOA"/>
</dbReference>
<dbReference type="Pfam" id="PF14576">
    <property type="entry name" value="SEO_N"/>
    <property type="match status" value="1"/>
</dbReference>
<organism evidence="4 5">
    <name type="scientific">Vitis vinifera</name>
    <name type="common">Grape</name>
    <dbReference type="NCBI Taxonomy" id="29760"/>
    <lineage>
        <taxon>Eukaryota</taxon>
        <taxon>Viridiplantae</taxon>
        <taxon>Streptophyta</taxon>
        <taxon>Embryophyta</taxon>
        <taxon>Tracheophyta</taxon>
        <taxon>Spermatophyta</taxon>
        <taxon>Magnoliopsida</taxon>
        <taxon>eudicotyledons</taxon>
        <taxon>Gunneridae</taxon>
        <taxon>Pentapetalae</taxon>
        <taxon>rosids</taxon>
        <taxon>Vitales</taxon>
        <taxon>Vitaceae</taxon>
        <taxon>Viteae</taxon>
        <taxon>Vitis</taxon>
    </lineage>
</organism>
<evidence type="ECO:0000259" key="3">
    <source>
        <dbReference type="Pfam" id="PF14577"/>
    </source>
</evidence>
<dbReference type="InterPro" id="IPR027942">
    <property type="entry name" value="SEO_N"/>
</dbReference>
<feature type="region of interest" description="Disordered" evidence="1">
    <location>
        <begin position="484"/>
        <end position="519"/>
    </location>
</feature>
<dbReference type="EMBL" id="QGNW01000293">
    <property type="protein sequence ID" value="RVW78581.1"/>
    <property type="molecule type" value="Genomic_DNA"/>
</dbReference>
<dbReference type="InterPro" id="IPR027944">
    <property type="entry name" value="SEO_C"/>
</dbReference>